<dbReference type="Proteomes" id="UP000663671">
    <property type="component" value="Chromosome 5"/>
</dbReference>
<organism evidence="1 2">
    <name type="scientific">Ajellomyces capsulatus</name>
    <name type="common">Darling's disease fungus</name>
    <name type="synonym">Histoplasma capsulatum</name>
    <dbReference type="NCBI Taxonomy" id="5037"/>
    <lineage>
        <taxon>Eukaryota</taxon>
        <taxon>Fungi</taxon>
        <taxon>Dikarya</taxon>
        <taxon>Ascomycota</taxon>
        <taxon>Pezizomycotina</taxon>
        <taxon>Eurotiomycetes</taxon>
        <taxon>Eurotiomycetidae</taxon>
        <taxon>Onygenales</taxon>
        <taxon>Ajellomycetaceae</taxon>
        <taxon>Histoplasma</taxon>
    </lineage>
</organism>
<protein>
    <submittedName>
        <fullName evidence="1">Uncharacterized protein</fullName>
    </submittedName>
</protein>
<dbReference type="VEuPathDB" id="FungiDB:I7I51_04301"/>
<evidence type="ECO:0000313" key="2">
    <source>
        <dbReference type="Proteomes" id="UP000663671"/>
    </source>
</evidence>
<gene>
    <name evidence="1" type="ORF">I7I51_04301</name>
</gene>
<name>A0A8A1MBX9_AJECA</name>
<evidence type="ECO:0000313" key="1">
    <source>
        <dbReference type="EMBL" id="QSS62124.1"/>
    </source>
</evidence>
<proteinExistence type="predicted"/>
<accession>A0A8A1MBX9</accession>
<dbReference type="EMBL" id="CP069111">
    <property type="protein sequence ID" value="QSS62124.1"/>
    <property type="molecule type" value="Genomic_DNA"/>
</dbReference>
<dbReference type="AlphaFoldDB" id="A0A8A1MBX9"/>
<sequence>MNVLKSSERSPEPTLNQVSRFNYAVDFVNRIASPPQSPLFKAEFKQTEIFSTKGQGNLWIDPALCTEYALSHVSFMAQSLATYQKEVSSHKTVLLLHQLNDTKYLCTSRQISDGRLL</sequence>
<reference evidence="1" key="1">
    <citation type="submission" date="2021-01" db="EMBL/GenBank/DDBJ databases">
        <title>Chromosome-level genome assembly of a human fungal pathogen reveals clustering of transcriptionally co-regulated genes.</title>
        <authorList>
            <person name="Voorhies M."/>
            <person name="Cohen S."/>
            <person name="Shea T.P."/>
            <person name="Petrus S."/>
            <person name="Munoz J.F."/>
            <person name="Poplawski S."/>
            <person name="Goldman W.E."/>
            <person name="Michael T."/>
            <person name="Cuomo C.A."/>
            <person name="Sil A."/>
            <person name="Beyhan S."/>
        </authorList>
    </citation>
    <scope>NUCLEOTIDE SEQUENCE</scope>
    <source>
        <strain evidence="1">WU24</strain>
    </source>
</reference>